<protein>
    <submittedName>
        <fullName evidence="1">Uncharacterized protein</fullName>
    </submittedName>
</protein>
<dbReference type="AlphaFoldDB" id="A0A160TX27"/>
<dbReference type="EMBL" id="CZQD01000018">
    <property type="protein sequence ID" value="CUS56150.1"/>
    <property type="molecule type" value="Genomic_DNA"/>
</dbReference>
<organism evidence="1">
    <name type="scientific">hydrothermal vent metagenome</name>
    <dbReference type="NCBI Taxonomy" id="652676"/>
    <lineage>
        <taxon>unclassified sequences</taxon>
        <taxon>metagenomes</taxon>
        <taxon>ecological metagenomes</taxon>
    </lineage>
</organism>
<name>A0A160TX27_9ZZZZ</name>
<proteinExistence type="predicted"/>
<accession>A0A160TX27</accession>
<sequence>MKSIRMIGTAVVALGLAMGASAQSGDPISESAAVYGTYQSDVTDVKEKPFASAKDIDHALNSLGGHNPDQLSKGWISYSALIASQDPEYRAAVRDIASFYGNDALLTGLKNDVRYARQLSGGDNAVSSSLAATEADSQRLSATAAYVKEQAYSLQGSGWAKAKIGNSGAKATRLNSIQTVGTPARGQLISAFSASDIDSILAGAGRSGAPSLWDNVSGAADAIRFPAAVTSGLGLSKKKRVQYGKEPVADQIATLAAYRILGQTAASSSQVNSAMAERETRGCLNMANLNLQQCVAAANQQYEVPFCIGEHALADVGQCIGGVYQ</sequence>
<evidence type="ECO:0000313" key="1">
    <source>
        <dbReference type="EMBL" id="CUS56150.1"/>
    </source>
</evidence>
<gene>
    <name evidence="1" type="ORF">MGWOODY_Hyp2608</name>
</gene>
<reference evidence="1" key="1">
    <citation type="submission" date="2015-10" db="EMBL/GenBank/DDBJ databases">
        <authorList>
            <person name="Gilbert D.G."/>
        </authorList>
    </citation>
    <scope>NUCLEOTIDE SEQUENCE</scope>
</reference>